<evidence type="ECO:0000313" key="4">
    <source>
        <dbReference type="EMBL" id="KAJ1364555.1"/>
    </source>
</evidence>
<dbReference type="GO" id="GO:0006297">
    <property type="term" value="P:nucleotide-excision repair, DNA gap filling"/>
    <property type="evidence" value="ECO:0007669"/>
    <property type="project" value="TreeGrafter"/>
</dbReference>
<name>A0AAD5QW51_PARTN</name>
<protein>
    <submittedName>
        <fullName evidence="4">DNA ligase 4</fullName>
    </submittedName>
</protein>
<evidence type="ECO:0000259" key="3">
    <source>
        <dbReference type="PROSITE" id="PS50172"/>
    </source>
</evidence>
<organism evidence="4 5">
    <name type="scientific">Parelaphostrongylus tenuis</name>
    <name type="common">Meningeal worm</name>
    <dbReference type="NCBI Taxonomy" id="148309"/>
    <lineage>
        <taxon>Eukaryota</taxon>
        <taxon>Metazoa</taxon>
        <taxon>Ecdysozoa</taxon>
        <taxon>Nematoda</taxon>
        <taxon>Chromadorea</taxon>
        <taxon>Rhabditida</taxon>
        <taxon>Rhabditina</taxon>
        <taxon>Rhabditomorpha</taxon>
        <taxon>Strongyloidea</taxon>
        <taxon>Metastrongylidae</taxon>
        <taxon>Parelaphostrongylus</taxon>
    </lineage>
</organism>
<dbReference type="PROSITE" id="PS00333">
    <property type="entry name" value="DNA_LIGASE_A2"/>
    <property type="match status" value="1"/>
</dbReference>
<dbReference type="SUPFAM" id="SSF56091">
    <property type="entry name" value="DNA ligase/mRNA capping enzyme, catalytic domain"/>
    <property type="match status" value="1"/>
</dbReference>
<accession>A0AAD5QW51</accession>
<dbReference type="PANTHER" id="PTHR45997">
    <property type="entry name" value="DNA LIGASE 4"/>
    <property type="match status" value="1"/>
</dbReference>
<evidence type="ECO:0000313" key="5">
    <source>
        <dbReference type="Proteomes" id="UP001196413"/>
    </source>
</evidence>
<proteinExistence type="predicted"/>
<dbReference type="GO" id="GO:0003677">
    <property type="term" value="F:DNA binding"/>
    <property type="evidence" value="ECO:0007669"/>
    <property type="project" value="InterPro"/>
</dbReference>
<dbReference type="Gene3D" id="2.40.50.140">
    <property type="entry name" value="Nucleic acid-binding proteins"/>
    <property type="match status" value="1"/>
</dbReference>
<feature type="domain" description="BRCT" evidence="3">
    <location>
        <begin position="274"/>
        <end position="364"/>
    </location>
</feature>
<dbReference type="InterPro" id="IPR036420">
    <property type="entry name" value="BRCT_dom_sf"/>
</dbReference>
<dbReference type="InterPro" id="IPR016059">
    <property type="entry name" value="DNA_ligase_ATP-dep_CS"/>
</dbReference>
<dbReference type="PROSITE" id="PS50172">
    <property type="entry name" value="BRCT"/>
    <property type="match status" value="1"/>
</dbReference>
<dbReference type="Gene3D" id="3.30.470.30">
    <property type="entry name" value="DNA ligase/mRNA capping enzyme"/>
    <property type="match status" value="1"/>
</dbReference>
<dbReference type="InterPro" id="IPR029710">
    <property type="entry name" value="LIG4"/>
</dbReference>
<dbReference type="GO" id="GO:0005524">
    <property type="term" value="F:ATP binding"/>
    <property type="evidence" value="ECO:0007669"/>
    <property type="project" value="InterPro"/>
</dbReference>
<dbReference type="InterPro" id="IPR012310">
    <property type="entry name" value="DNA_ligase_ATP-dep_cent"/>
</dbReference>
<dbReference type="EMBL" id="JAHQIW010005005">
    <property type="protein sequence ID" value="KAJ1364555.1"/>
    <property type="molecule type" value="Genomic_DNA"/>
</dbReference>
<dbReference type="SUPFAM" id="SSF52113">
    <property type="entry name" value="BRCT domain"/>
    <property type="match status" value="1"/>
</dbReference>
<evidence type="ECO:0000256" key="1">
    <source>
        <dbReference type="ARBA" id="ARBA00023172"/>
    </source>
</evidence>
<feature type="domain" description="ATP-dependent DNA ligase family profile" evidence="2">
    <location>
        <begin position="1"/>
        <end position="102"/>
    </location>
</feature>
<keyword evidence="5" id="KW-1185">Reference proteome</keyword>
<dbReference type="SUPFAM" id="SSF50249">
    <property type="entry name" value="Nucleic acid-binding proteins"/>
    <property type="match status" value="1"/>
</dbReference>
<dbReference type="AlphaFoldDB" id="A0AAD5QW51"/>
<keyword evidence="1" id="KW-0233">DNA recombination</keyword>
<dbReference type="InterPro" id="IPR012340">
    <property type="entry name" value="NA-bd_OB-fold"/>
</dbReference>
<dbReference type="InterPro" id="IPR001357">
    <property type="entry name" value="BRCT_dom"/>
</dbReference>
<comment type="caution">
    <text evidence="4">The sequence shown here is derived from an EMBL/GenBank/DDBJ whole genome shotgun (WGS) entry which is preliminary data.</text>
</comment>
<dbReference type="GO" id="GO:0003910">
    <property type="term" value="F:DNA ligase (ATP) activity"/>
    <property type="evidence" value="ECO:0007669"/>
    <property type="project" value="InterPro"/>
</dbReference>
<dbReference type="GO" id="GO:0006303">
    <property type="term" value="P:double-strand break repair via nonhomologous end joining"/>
    <property type="evidence" value="ECO:0007669"/>
    <property type="project" value="TreeGrafter"/>
</dbReference>
<dbReference type="GO" id="GO:0032807">
    <property type="term" value="C:DNA ligase IV complex"/>
    <property type="evidence" value="ECO:0007669"/>
    <property type="project" value="TreeGrafter"/>
</dbReference>
<keyword evidence="4" id="KW-0436">Ligase</keyword>
<dbReference type="Gene3D" id="3.40.50.10190">
    <property type="entry name" value="BRCT domain"/>
    <property type="match status" value="1"/>
</dbReference>
<sequence length="375" mass="42143">MNAPLYQRLQALDTAVLKDNKRINAISIAPRATISTKEDVERLYQNALSAGEEGIVVKRKDVTYQPGTRMTKNGWFKLKAYLSDNELDVALVGIMPEKGKDGQIAYQLAVRDGDIYRTITTCSAGLSRLDRDYIYNLSSKSEGPLFEGISLRLSMSSLFVYLLQELGEPPPELWGWEITDKKGGFIRKEHWPVVEISAAGIRDGKFIDPVMRRIRYDKDVEEVDTMDTFREYEQVLTNSKLSNKSPTKQKPRKLTKRMIVEASAVPEVDPKCMRKDSSLDGQVVCVLYGTDERLRKRLMGILKTYGANVVANPVDNMSIVVATTEKHPKTKTQVEAGKATVLKAKWVLRCEEEGAVVPWTSDEIINEVEGGFTLS</sequence>
<dbReference type="GO" id="GO:0005958">
    <property type="term" value="C:DNA-dependent protein kinase-DNA ligase 4 complex"/>
    <property type="evidence" value="ECO:0007669"/>
    <property type="project" value="TreeGrafter"/>
</dbReference>
<gene>
    <name evidence="4" type="primary">LIG-4_2</name>
    <name evidence="4" type="ORF">KIN20_024677</name>
</gene>
<reference evidence="4" key="1">
    <citation type="submission" date="2021-06" db="EMBL/GenBank/DDBJ databases">
        <title>Parelaphostrongylus tenuis whole genome reference sequence.</title>
        <authorList>
            <person name="Garwood T.J."/>
            <person name="Larsen P.A."/>
            <person name="Fountain-Jones N.M."/>
            <person name="Garbe J.R."/>
            <person name="Macchietto M.G."/>
            <person name="Kania S.A."/>
            <person name="Gerhold R.W."/>
            <person name="Richards J.E."/>
            <person name="Wolf T.M."/>
        </authorList>
    </citation>
    <scope>NUCLEOTIDE SEQUENCE</scope>
    <source>
        <strain evidence="4">MNPRO001-30</strain>
        <tissue evidence="4">Meninges</tissue>
    </source>
</reference>
<dbReference type="PROSITE" id="PS50160">
    <property type="entry name" value="DNA_LIGASE_A3"/>
    <property type="match status" value="1"/>
</dbReference>
<evidence type="ECO:0000259" key="2">
    <source>
        <dbReference type="PROSITE" id="PS50160"/>
    </source>
</evidence>
<dbReference type="Proteomes" id="UP001196413">
    <property type="component" value="Unassembled WGS sequence"/>
</dbReference>
<dbReference type="GO" id="GO:0006310">
    <property type="term" value="P:DNA recombination"/>
    <property type="evidence" value="ECO:0007669"/>
    <property type="project" value="UniProtKB-KW"/>
</dbReference>
<dbReference type="PANTHER" id="PTHR45997:SF1">
    <property type="entry name" value="DNA LIGASE 4"/>
    <property type="match status" value="1"/>
</dbReference>
<dbReference type="Pfam" id="PF01068">
    <property type="entry name" value="DNA_ligase_A_M"/>
    <property type="match status" value="1"/>
</dbReference>